<protein>
    <recommendedName>
        <fullName evidence="6">Probable septum site-determining protein MinC</fullName>
    </recommendedName>
</protein>
<evidence type="ECO:0000259" key="8">
    <source>
        <dbReference type="Pfam" id="PF22642"/>
    </source>
</evidence>
<accession>A0A6L5Y0M2</accession>
<dbReference type="GO" id="GO:1901891">
    <property type="term" value="P:regulation of cell septum assembly"/>
    <property type="evidence" value="ECO:0007669"/>
    <property type="project" value="InterPro"/>
</dbReference>
<dbReference type="AlphaFoldDB" id="A0A6L5Y0M2"/>
<evidence type="ECO:0000313" key="9">
    <source>
        <dbReference type="EMBL" id="MSS64377.1"/>
    </source>
</evidence>
<name>A0A6L5Y0M2_9FIRM</name>
<dbReference type="Proteomes" id="UP000482209">
    <property type="component" value="Unassembled WGS sequence"/>
</dbReference>
<comment type="similarity">
    <text evidence="1 6">Belongs to the MinC family.</text>
</comment>
<dbReference type="PANTHER" id="PTHR34108:SF1">
    <property type="entry name" value="SEPTUM SITE-DETERMINING PROTEIN MINC"/>
    <property type="match status" value="1"/>
</dbReference>
<gene>
    <name evidence="6 9" type="primary">minC</name>
    <name evidence="9" type="ORF">FYJ58_10900</name>
</gene>
<dbReference type="GO" id="GO:0000902">
    <property type="term" value="P:cell morphogenesis"/>
    <property type="evidence" value="ECO:0007669"/>
    <property type="project" value="InterPro"/>
</dbReference>
<comment type="function">
    <text evidence="6">Cell division inhibitor that blocks the formation of polar Z ring septums. Rapidly oscillates between the poles of the cell to destabilize FtsZ filaments that have formed before they mature into polar Z rings. Prevents FtsZ polymerization.</text>
</comment>
<dbReference type="Gene3D" id="3.30.160.540">
    <property type="match status" value="1"/>
</dbReference>
<dbReference type="Pfam" id="PF22642">
    <property type="entry name" value="MinC_N_1"/>
    <property type="match status" value="1"/>
</dbReference>
<dbReference type="InterPro" id="IPR055219">
    <property type="entry name" value="MinC_N_1"/>
</dbReference>
<evidence type="ECO:0000256" key="2">
    <source>
        <dbReference type="ARBA" id="ARBA00022618"/>
    </source>
</evidence>
<feature type="domain" description="Septum formation inhibitor MinC C-terminal" evidence="7">
    <location>
        <begin position="110"/>
        <end position="211"/>
    </location>
</feature>
<dbReference type="InterPro" id="IPR016098">
    <property type="entry name" value="CAP/MinC_C"/>
</dbReference>
<evidence type="ECO:0000256" key="6">
    <source>
        <dbReference type="HAMAP-Rule" id="MF_00267"/>
    </source>
</evidence>
<dbReference type="InterPro" id="IPR013033">
    <property type="entry name" value="MinC"/>
</dbReference>
<dbReference type="GO" id="GO:0000917">
    <property type="term" value="P:division septum assembly"/>
    <property type="evidence" value="ECO:0007669"/>
    <property type="project" value="UniProtKB-KW"/>
</dbReference>
<dbReference type="RefSeq" id="WP_154519768.1">
    <property type="nucleotide sequence ID" value="NZ_VUMT01000017.1"/>
</dbReference>
<evidence type="ECO:0000256" key="4">
    <source>
        <dbReference type="ARBA" id="ARBA00023306"/>
    </source>
</evidence>
<dbReference type="InterPro" id="IPR036145">
    <property type="entry name" value="MinC_C_sf"/>
</dbReference>
<dbReference type="InterPro" id="IPR005526">
    <property type="entry name" value="Septum_form_inhib_MinC_C"/>
</dbReference>
<keyword evidence="10" id="KW-1185">Reference proteome</keyword>
<comment type="caution">
    <text evidence="9">The sequence shown here is derived from an EMBL/GenBank/DDBJ whole genome shotgun (WGS) entry which is preliminary data.</text>
</comment>
<dbReference type="Pfam" id="PF03775">
    <property type="entry name" value="MinC_C"/>
    <property type="match status" value="1"/>
</dbReference>
<dbReference type="EMBL" id="VUMT01000017">
    <property type="protein sequence ID" value="MSS64377.1"/>
    <property type="molecule type" value="Genomic_DNA"/>
</dbReference>
<dbReference type="SUPFAM" id="SSF63848">
    <property type="entry name" value="Cell-division inhibitor MinC, C-terminal domain"/>
    <property type="match status" value="1"/>
</dbReference>
<keyword evidence="4 6" id="KW-0131">Cell cycle</keyword>
<evidence type="ECO:0000256" key="1">
    <source>
        <dbReference type="ARBA" id="ARBA00006291"/>
    </source>
</evidence>
<feature type="domain" description="Septum site-determining protein MinC N-terminal" evidence="8">
    <location>
        <begin position="6"/>
        <end position="79"/>
    </location>
</feature>
<dbReference type="HAMAP" id="MF_00267">
    <property type="entry name" value="MinC"/>
    <property type="match status" value="1"/>
</dbReference>
<keyword evidence="2 6" id="KW-0132">Cell division</keyword>
<dbReference type="PANTHER" id="PTHR34108">
    <property type="entry name" value="SEPTUM SITE-DETERMINING PROTEIN MINC"/>
    <property type="match status" value="1"/>
</dbReference>
<evidence type="ECO:0000259" key="7">
    <source>
        <dbReference type="Pfam" id="PF03775"/>
    </source>
</evidence>
<evidence type="ECO:0000256" key="5">
    <source>
        <dbReference type="ARBA" id="ARBA00046874"/>
    </source>
</evidence>
<dbReference type="Gene3D" id="2.160.20.70">
    <property type="match status" value="1"/>
</dbReference>
<proteinExistence type="inferred from homology"/>
<organism evidence="9 10">
    <name type="scientific">Velocimicrobium porci</name>
    <dbReference type="NCBI Taxonomy" id="2606634"/>
    <lineage>
        <taxon>Bacteria</taxon>
        <taxon>Bacillati</taxon>
        <taxon>Bacillota</taxon>
        <taxon>Clostridia</taxon>
        <taxon>Lachnospirales</taxon>
        <taxon>Lachnospiraceae</taxon>
        <taxon>Velocimicrobium</taxon>
    </lineage>
</organism>
<dbReference type="NCBIfam" id="TIGR01222">
    <property type="entry name" value="minC"/>
    <property type="match status" value="1"/>
</dbReference>
<comment type="subunit">
    <text evidence="5 6">Interacts with MinD and FtsZ.</text>
</comment>
<keyword evidence="3 6" id="KW-0717">Septation</keyword>
<evidence type="ECO:0000313" key="10">
    <source>
        <dbReference type="Proteomes" id="UP000482209"/>
    </source>
</evidence>
<reference evidence="9 10" key="1">
    <citation type="submission" date="2019-08" db="EMBL/GenBank/DDBJ databases">
        <title>In-depth cultivation of the pig gut microbiome towards novel bacterial diversity and tailored functional studies.</title>
        <authorList>
            <person name="Wylensek D."/>
            <person name="Hitch T.C.A."/>
            <person name="Clavel T."/>
        </authorList>
    </citation>
    <scope>NUCLEOTIDE SEQUENCE [LARGE SCALE GENOMIC DNA]</scope>
    <source>
        <strain evidence="9 10">WCA-693-APC-MOT-I</strain>
    </source>
</reference>
<sequence>MSSSPVMIKGTKSGIILVLDKTTDFEELKTEIAKKFKSSSKFLGNATLALTFDGKSLSDKEQMEVIDIIHSNSNLNIACVVETNAEKEELLKKSLNEHLMELTTNSGQFYKGNLRSGQVLESETSIIVLGDVNPGSKIVSKGNIIILGTLKGTAYAGASGNEGAFVMALDMLPMQIRIADIIARSSDEKPRKHEPKEPKIAYVEDGNIYIEPFSKDVVNDIRYFK</sequence>
<evidence type="ECO:0000256" key="3">
    <source>
        <dbReference type="ARBA" id="ARBA00023210"/>
    </source>
</evidence>